<dbReference type="PANTHER" id="PTHR48090">
    <property type="entry name" value="UNDECAPRENYL-PHOSPHATE 4-DEOXY-4-FORMAMIDO-L-ARABINOSE TRANSFERASE-RELATED"/>
    <property type="match status" value="1"/>
</dbReference>
<dbReference type="Gene3D" id="3.40.50.150">
    <property type="entry name" value="Vaccinia Virus protein VP39"/>
    <property type="match status" value="1"/>
</dbReference>
<dbReference type="GO" id="GO:0016740">
    <property type="term" value="F:transferase activity"/>
    <property type="evidence" value="ECO:0007669"/>
    <property type="project" value="UniProtKB-KW"/>
</dbReference>
<sequence>MTERTSEKRAKTRASSTRVTGHGESGAGGNVVAAGKPHASKQGGDAQRPRLLILIVAYNAEASITSVLDRIPEIPDVEVEVLVLDDASQDETFSTADRYQSCRYPVVVMTNGKNQGYGGNQKIGYHYAIERGMDFVALVHGDGQYAPELLPQLLTPLKDKECDAVFGSRMMVKKDALKGGMPLYKFIGNQILSRAQNSILGSGLTEFHSGYRLYSTAVLRKIPFGLNADDFSFDTEIIIQLLESGATIRELPIPTHYGDEVCHVNGTLYALQVIKASIMARIQRAGLFYNPRFDVQRDRSDLYKPKLNFDSPHTKAVNAVAPGARVLDLGCGRGHISQALRDKGCHVVGVDFQVDPTRCDEAIEHDLNKGLPALDGRSFDYVVMLDVIEHMNRPEALVDDLKAFLGQHPETRLIVSTGNIAFAPVRLSLLLGSFNYGSRGILDMTHTRLFTEKTLKRLFQDRGFDIDWTDGLPAPFPLAVGDTALARFLLKFNRLLIKIWRSAFAYQIMIQCKPRPSLAWLLERARSTSADRRNAA</sequence>
<proteinExistence type="predicted"/>
<accession>A0A839T153</accession>
<dbReference type="Pfam" id="PF00535">
    <property type="entry name" value="Glycos_transf_2"/>
    <property type="match status" value="1"/>
</dbReference>
<dbReference type="AlphaFoldDB" id="A0A839T153"/>
<dbReference type="SUPFAM" id="SSF53448">
    <property type="entry name" value="Nucleotide-diphospho-sugar transferases"/>
    <property type="match status" value="1"/>
</dbReference>
<dbReference type="InterPro" id="IPR050256">
    <property type="entry name" value="Glycosyltransferase_2"/>
</dbReference>
<dbReference type="CDD" id="cd02440">
    <property type="entry name" value="AdoMet_MTases"/>
    <property type="match status" value="1"/>
</dbReference>
<protein>
    <submittedName>
        <fullName evidence="3">Glycosyltransferase involved in cell wall biosynthesis</fullName>
    </submittedName>
</protein>
<dbReference type="Pfam" id="PF13489">
    <property type="entry name" value="Methyltransf_23"/>
    <property type="match status" value="1"/>
</dbReference>
<gene>
    <name evidence="3" type="ORF">FHR98_003184</name>
</gene>
<dbReference type="InterPro" id="IPR029044">
    <property type="entry name" value="Nucleotide-diphossugar_trans"/>
</dbReference>
<keyword evidence="3" id="KW-0808">Transferase</keyword>
<dbReference type="InterPro" id="IPR001173">
    <property type="entry name" value="Glyco_trans_2-like"/>
</dbReference>
<evidence type="ECO:0000313" key="3">
    <source>
        <dbReference type="EMBL" id="MBB3066873.1"/>
    </source>
</evidence>
<organism evidence="3 4">
    <name type="scientific">Limibacillus halophilus</name>
    <dbReference type="NCBI Taxonomy" id="1579333"/>
    <lineage>
        <taxon>Bacteria</taxon>
        <taxon>Pseudomonadati</taxon>
        <taxon>Pseudomonadota</taxon>
        <taxon>Alphaproteobacteria</taxon>
        <taxon>Rhodospirillales</taxon>
        <taxon>Rhodovibrionaceae</taxon>
        <taxon>Limibacillus</taxon>
    </lineage>
</organism>
<name>A0A839T153_9PROT</name>
<dbReference type="InterPro" id="IPR029063">
    <property type="entry name" value="SAM-dependent_MTases_sf"/>
</dbReference>
<dbReference type="EMBL" id="JACHXA010000011">
    <property type="protein sequence ID" value="MBB3066873.1"/>
    <property type="molecule type" value="Genomic_DNA"/>
</dbReference>
<dbReference type="Gene3D" id="3.90.550.10">
    <property type="entry name" value="Spore Coat Polysaccharide Biosynthesis Protein SpsA, Chain A"/>
    <property type="match status" value="1"/>
</dbReference>
<dbReference type="Proteomes" id="UP000581135">
    <property type="component" value="Unassembled WGS sequence"/>
</dbReference>
<feature type="region of interest" description="Disordered" evidence="1">
    <location>
        <begin position="1"/>
        <end position="44"/>
    </location>
</feature>
<feature type="domain" description="Glycosyltransferase 2-like" evidence="2">
    <location>
        <begin position="53"/>
        <end position="221"/>
    </location>
</feature>
<dbReference type="SUPFAM" id="SSF53335">
    <property type="entry name" value="S-adenosyl-L-methionine-dependent methyltransferases"/>
    <property type="match status" value="1"/>
</dbReference>
<evidence type="ECO:0000256" key="1">
    <source>
        <dbReference type="SAM" id="MobiDB-lite"/>
    </source>
</evidence>
<evidence type="ECO:0000259" key="2">
    <source>
        <dbReference type="Pfam" id="PF00535"/>
    </source>
</evidence>
<dbReference type="RefSeq" id="WP_183417697.1">
    <property type="nucleotide sequence ID" value="NZ_JACHXA010000011.1"/>
</dbReference>
<dbReference type="CDD" id="cd04179">
    <property type="entry name" value="DPM_DPG-synthase_like"/>
    <property type="match status" value="1"/>
</dbReference>
<dbReference type="PANTHER" id="PTHR48090:SF7">
    <property type="entry name" value="RFBJ PROTEIN"/>
    <property type="match status" value="1"/>
</dbReference>
<reference evidence="3 4" key="1">
    <citation type="submission" date="2020-08" db="EMBL/GenBank/DDBJ databases">
        <title>Genomic Encyclopedia of Type Strains, Phase III (KMG-III): the genomes of soil and plant-associated and newly described type strains.</title>
        <authorList>
            <person name="Whitman W."/>
        </authorList>
    </citation>
    <scope>NUCLEOTIDE SEQUENCE [LARGE SCALE GENOMIC DNA]</scope>
    <source>
        <strain evidence="3 4">CECT 8803</strain>
    </source>
</reference>
<comment type="caution">
    <text evidence="3">The sequence shown here is derived from an EMBL/GenBank/DDBJ whole genome shotgun (WGS) entry which is preliminary data.</text>
</comment>
<keyword evidence="4" id="KW-1185">Reference proteome</keyword>
<evidence type="ECO:0000313" key="4">
    <source>
        <dbReference type="Proteomes" id="UP000581135"/>
    </source>
</evidence>